<evidence type="ECO:0000313" key="6">
    <source>
        <dbReference type="Proteomes" id="UP000811492"/>
    </source>
</evidence>
<dbReference type="PANTHER" id="PTHR43537">
    <property type="entry name" value="TRANSCRIPTIONAL REGULATOR, GNTR FAMILY"/>
    <property type="match status" value="1"/>
</dbReference>
<dbReference type="SMART" id="SM00895">
    <property type="entry name" value="FCD"/>
    <property type="match status" value="1"/>
</dbReference>
<dbReference type="PANTHER" id="PTHR43537:SF45">
    <property type="entry name" value="GNTR FAMILY REGULATORY PROTEIN"/>
    <property type="match status" value="1"/>
</dbReference>
<dbReference type="Proteomes" id="UP000811492">
    <property type="component" value="Unassembled WGS sequence"/>
</dbReference>
<sequence length="223" mass="24425">MVTSSESGAYEALRTAILEFDVMPGERLSERGLEQALGASRTPIRAALIRLEAEGLTGREGRGWRVAPIDVTEVRAVMEYRELLEVGVVRLVVERASDAELRALEESLIAPGELDDQATSLREGSGFHQSLAQLSGNPFLLDAVTSTLTRLARPRWLVVRTAASRAQVRDGHREILGAVQARDADRAATLIAAHTQATRVRLVDYLAEERSRLRGRGFAIVES</sequence>
<dbReference type="Gene3D" id="1.10.10.10">
    <property type="entry name" value="Winged helix-like DNA-binding domain superfamily/Winged helix DNA-binding domain"/>
    <property type="match status" value="1"/>
</dbReference>
<name>A0ABS5M5N3_9MICO</name>
<keyword evidence="6" id="KW-1185">Reference proteome</keyword>
<organism evidence="5 6">
    <name type="scientific">Leucobacter manosquensis</name>
    <dbReference type="NCBI Taxonomy" id="2810611"/>
    <lineage>
        <taxon>Bacteria</taxon>
        <taxon>Bacillati</taxon>
        <taxon>Actinomycetota</taxon>
        <taxon>Actinomycetes</taxon>
        <taxon>Micrococcales</taxon>
        <taxon>Microbacteriaceae</taxon>
        <taxon>Leucobacter</taxon>
    </lineage>
</organism>
<gene>
    <name evidence="5" type="ORF">JSQ98_09010</name>
</gene>
<dbReference type="SUPFAM" id="SSF46785">
    <property type="entry name" value="Winged helix' DNA-binding domain"/>
    <property type="match status" value="1"/>
</dbReference>
<evidence type="ECO:0000259" key="4">
    <source>
        <dbReference type="PROSITE" id="PS50949"/>
    </source>
</evidence>
<dbReference type="SUPFAM" id="SSF48008">
    <property type="entry name" value="GntR ligand-binding domain-like"/>
    <property type="match status" value="1"/>
</dbReference>
<comment type="caution">
    <text evidence="5">The sequence shown here is derived from an EMBL/GenBank/DDBJ whole genome shotgun (WGS) entry which is preliminary data.</text>
</comment>
<evidence type="ECO:0000256" key="2">
    <source>
        <dbReference type="ARBA" id="ARBA00023125"/>
    </source>
</evidence>
<keyword evidence="1" id="KW-0805">Transcription regulation</keyword>
<accession>A0ABS5M5N3</accession>
<evidence type="ECO:0000313" key="5">
    <source>
        <dbReference type="EMBL" id="MBS3182328.1"/>
    </source>
</evidence>
<dbReference type="Pfam" id="PF00392">
    <property type="entry name" value="GntR"/>
    <property type="match status" value="1"/>
</dbReference>
<dbReference type="InterPro" id="IPR036390">
    <property type="entry name" value="WH_DNA-bd_sf"/>
</dbReference>
<keyword evidence="2" id="KW-0238">DNA-binding</keyword>
<dbReference type="Pfam" id="PF07729">
    <property type="entry name" value="FCD"/>
    <property type="match status" value="1"/>
</dbReference>
<dbReference type="Gene3D" id="1.20.120.530">
    <property type="entry name" value="GntR ligand-binding domain-like"/>
    <property type="match status" value="1"/>
</dbReference>
<evidence type="ECO:0000256" key="1">
    <source>
        <dbReference type="ARBA" id="ARBA00023015"/>
    </source>
</evidence>
<dbReference type="SMART" id="SM00345">
    <property type="entry name" value="HTH_GNTR"/>
    <property type="match status" value="1"/>
</dbReference>
<evidence type="ECO:0000256" key="3">
    <source>
        <dbReference type="ARBA" id="ARBA00023163"/>
    </source>
</evidence>
<dbReference type="RefSeq" id="WP_200332066.1">
    <property type="nucleotide sequence ID" value="NZ_JAFEVO010000001.1"/>
</dbReference>
<dbReference type="EMBL" id="JAFEVO010000001">
    <property type="protein sequence ID" value="MBS3182328.1"/>
    <property type="molecule type" value="Genomic_DNA"/>
</dbReference>
<feature type="domain" description="HTH gntR-type" evidence="4">
    <location>
        <begin position="3"/>
        <end position="69"/>
    </location>
</feature>
<dbReference type="InterPro" id="IPR036388">
    <property type="entry name" value="WH-like_DNA-bd_sf"/>
</dbReference>
<dbReference type="InterPro" id="IPR011711">
    <property type="entry name" value="GntR_C"/>
</dbReference>
<dbReference type="InterPro" id="IPR000524">
    <property type="entry name" value="Tscrpt_reg_HTH_GntR"/>
</dbReference>
<protein>
    <submittedName>
        <fullName evidence="5">GntR family transcriptional regulator</fullName>
    </submittedName>
</protein>
<proteinExistence type="predicted"/>
<keyword evidence="3" id="KW-0804">Transcription</keyword>
<dbReference type="PROSITE" id="PS50949">
    <property type="entry name" value="HTH_GNTR"/>
    <property type="match status" value="1"/>
</dbReference>
<dbReference type="InterPro" id="IPR008920">
    <property type="entry name" value="TF_FadR/GntR_C"/>
</dbReference>
<reference evidence="5 6" key="1">
    <citation type="submission" date="2021-02" db="EMBL/GenBank/DDBJ databases">
        <title>Draft genome and description of Leucobacter sp nov strain Marseille-Q4368.</title>
        <authorList>
            <person name="Boxberger M."/>
            <person name="La Scola B."/>
        </authorList>
    </citation>
    <scope>NUCLEOTIDE SEQUENCE [LARGE SCALE GENOMIC DNA]</scope>
    <source>
        <strain evidence="5 6">Marseille-Q4368</strain>
    </source>
</reference>